<proteinExistence type="predicted"/>
<comment type="caution">
    <text evidence="1">The sequence shown here is derived from an EMBL/GenBank/DDBJ whole genome shotgun (WGS) entry which is preliminary data.</text>
</comment>
<organism evidence="1 2">
    <name type="scientific">Candidatus Yanofskybacteria bacterium GW2011_GWA2_44_9</name>
    <dbReference type="NCBI Taxonomy" id="1619025"/>
    <lineage>
        <taxon>Bacteria</taxon>
        <taxon>Candidatus Yanofskyibacteriota</taxon>
    </lineage>
</organism>
<dbReference type="Proteomes" id="UP000034032">
    <property type="component" value="Unassembled WGS sequence"/>
</dbReference>
<dbReference type="EMBL" id="LCJR01000004">
    <property type="protein sequence ID" value="KKT82553.1"/>
    <property type="molecule type" value="Genomic_DNA"/>
</dbReference>
<reference evidence="1 2" key="1">
    <citation type="journal article" date="2015" name="Nature">
        <title>rRNA introns, odd ribosomes, and small enigmatic genomes across a large radiation of phyla.</title>
        <authorList>
            <person name="Brown C.T."/>
            <person name="Hug L.A."/>
            <person name="Thomas B.C."/>
            <person name="Sharon I."/>
            <person name="Castelle C.J."/>
            <person name="Singh A."/>
            <person name="Wilkins M.J."/>
            <person name="Williams K.H."/>
            <person name="Banfield J.F."/>
        </authorList>
    </citation>
    <scope>NUCLEOTIDE SEQUENCE [LARGE SCALE GENOMIC DNA]</scope>
</reference>
<name>A0A0G1KG84_9BACT</name>
<sequence>MFEGFKFRKEKRVASEEVVAWNLEKLRKDMVDLLMTESIGGNAGAVDVDGKKYSCGGANGYANSETGEIIVFGNIQDIQDKKILENSSSFTLRVALDRQRGFFKITEILFGSDHISGAGRLAIEEAVKRWNDERRLL</sequence>
<protein>
    <submittedName>
        <fullName evidence="1">Uncharacterized protein</fullName>
    </submittedName>
</protein>
<evidence type="ECO:0000313" key="2">
    <source>
        <dbReference type="Proteomes" id="UP000034032"/>
    </source>
</evidence>
<gene>
    <name evidence="1" type="ORF">UW79_C0004G0010</name>
</gene>
<dbReference type="AlphaFoldDB" id="A0A0G1KG84"/>
<evidence type="ECO:0000313" key="1">
    <source>
        <dbReference type="EMBL" id="KKT82553.1"/>
    </source>
</evidence>
<accession>A0A0G1KG84</accession>